<protein>
    <submittedName>
        <fullName evidence="1">Uncharacterized protein</fullName>
    </submittedName>
</protein>
<dbReference type="Proteomes" id="UP001497444">
    <property type="component" value="Chromosome 3"/>
</dbReference>
<proteinExistence type="predicted"/>
<dbReference type="EMBL" id="OZ020098">
    <property type="protein sequence ID" value="CAK9270361.1"/>
    <property type="molecule type" value="Genomic_DNA"/>
</dbReference>
<name>A0ABP0WW24_9BRYO</name>
<evidence type="ECO:0000313" key="1">
    <source>
        <dbReference type="EMBL" id="CAK9270361.1"/>
    </source>
</evidence>
<gene>
    <name evidence="1" type="ORF">CSSPJE1EN1_LOCUS15839</name>
</gene>
<sequence>MVGMVKNPREWWSQKRKELEGTRVPPPPPSPHLPAAFMIPAIVEPLDLKEKQLVEKIEEEKLNRELKCADGGYYYYENE</sequence>
<evidence type="ECO:0000313" key="2">
    <source>
        <dbReference type="Proteomes" id="UP001497444"/>
    </source>
</evidence>
<accession>A0ABP0WW24</accession>
<keyword evidence="2" id="KW-1185">Reference proteome</keyword>
<reference evidence="1" key="1">
    <citation type="submission" date="2024-02" db="EMBL/GenBank/DDBJ databases">
        <authorList>
            <consortium name="ELIXIR-Norway"/>
            <consortium name="Elixir Norway"/>
        </authorList>
    </citation>
    <scope>NUCLEOTIDE SEQUENCE</scope>
</reference>
<organism evidence="1 2">
    <name type="scientific">Sphagnum jensenii</name>
    <dbReference type="NCBI Taxonomy" id="128206"/>
    <lineage>
        <taxon>Eukaryota</taxon>
        <taxon>Viridiplantae</taxon>
        <taxon>Streptophyta</taxon>
        <taxon>Embryophyta</taxon>
        <taxon>Bryophyta</taxon>
        <taxon>Sphagnophytina</taxon>
        <taxon>Sphagnopsida</taxon>
        <taxon>Sphagnales</taxon>
        <taxon>Sphagnaceae</taxon>
        <taxon>Sphagnum</taxon>
    </lineage>
</organism>